<comment type="caution">
    <text evidence="2">The sequence shown here is derived from an EMBL/GenBank/DDBJ whole genome shotgun (WGS) entry which is preliminary data.</text>
</comment>
<accession>A0AAW4WCW5</accession>
<dbReference type="InterPro" id="IPR018392">
    <property type="entry name" value="LysM"/>
</dbReference>
<evidence type="ECO:0000313" key="2">
    <source>
        <dbReference type="EMBL" id="MCC2242628.1"/>
    </source>
</evidence>
<proteinExistence type="predicted"/>
<sequence length="233" mass="25654">MAQEIIIRLRDVSTGKTFTFPANPESISGTLGAKYQSFDIISKGTVKVPKGTDVSEIKWSGEFFGYSKRNESVVNKAYYQLPNACVAQLREWQENGSRLNLIVTGSWINLDVTISSFQPEIYGAYGNVKYSISFAQAKDLKIYTTNELKIAAFVKKTAPRNDNSQSSGSSYTIVSGDTLWGIASKKLGSGTKWTKIYDTNSSIIEEAAKKHRKSGSDHGHWIYPGTTITIPAA</sequence>
<dbReference type="RefSeq" id="WP_227710363.1">
    <property type="nucleotide sequence ID" value="NZ_JAJEQW010000010.1"/>
</dbReference>
<evidence type="ECO:0000313" key="3">
    <source>
        <dbReference type="Proteomes" id="UP001198893"/>
    </source>
</evidence>
<dbReference type="Proteomes" id="UP001198893">
    <property type="component" value="Unassembled WGS sequence"/>
</dbReference>
<organism evidence="2 3">
    <name type="scientific">Roseburia amylophila</name>
    <dbReference type="NCBI Taxonomy" id="2981794"/>
    <lineage>
        <taxon>Bacteria</taxon>
        <taxon>Bacillati</taxon>
        <taxon>Bacillota</taxon>
        <taxon>Clostridia</taxon>
        <taxon>Lachnospirales</taxon>
        <taxon>Lachnospiraceae</taxon>
        <taxon>Roseburia</taxon>
    </lineage>
</organism>
<dbReference type="PANTHER" id="PTHR34700">
    <property type="entry name" value="POTASSIUM BINDING PROTEIN KBP"/>
    <property type="match status" value="1"/>
</dbReference>
<gene>
    <name evidence="2" type="ORF">LKD47_10000</name>
</gene>
<dbReference type="Gene3D" id="3.10.350.10">
    <property type="entry name" value="LysM domain"/>
    <property type="match status" value="1"/>
</dbReference>
<dbReference type="PANTHER" id="PTHR34700:SF4">
    <property type="entry name" value="PHAGE-LIKE ELEMENT PBSX PROTEIN XKDP"/>
    <property type="match status" value="1"/>
</dbReference>
<dbReference type="EMBL" id="JAJEQW010000010">
    <property type="protein sequence ID" value="MCC2242628.1"/>
    <property type="molecule type" value="Genomic_DNA"/>
</dbReference>
<feature type="domain" description="LysM" evidence="1">
    <location>
        <begin position="169"/>
        <end position="230"/>
    </location>
</feature>
<dbReference type="AlphaFoldDB" id="A0AAW4WCW5"/>
<dbReference type="PROSITE" id="PS51782">
    <property type="entry name" value="LYSM"/>
    <property type="match status" value="1"/>
</dbReference>
<dbReference type="InterPro" id="IPR036779">
    <property type="entry name" value="LysM_dom_sf"/>
</dbReference>
<dbReference type="CDD" id="cd00118">
    <property type="entry name" value="LysM"/>
    <property type="match status" value="1"/>
</dbReference>
<name>A0AAW4WCW5_9FIRM</name>
<dbReference type="Pfam" id="PF01476">
    <property type="entry name" value="LysM"/>
    <property type="match status" value="1"/>
</dbReference>
<protein>
    <submittedName>
        <fullName evidence="2">LysM peptidoglycan-binding domain-containing protein</fullName>
    </submittedName>
</protein>
<reference evidence="2" key="1">
    <citation type="submission" date="2021-10" db="EMBL/GenBank/DDBJ databases">
        <title>Anaerobic single-cell dispensing facilitates the cultivation of human gut bacteria.</title>
        <authorList>
            <person name="Afrizal A."/>
        </authorList>
    </citation>
    <scope>NUCLEOTIDE SEQUENCE</scope>
    <source>
        <strain evidence="2">CLA-AA-H204</strain>
    </source>
</reference>
<evidence type="ECO:0000259" key="1">
    <source>
        <dbReference type="PROSITE" id="PS51782"/>
    </source>
</evidence>
<dbReference type="InterPro" id="IPR052196">
    <property type="entry name" value="Bact_Kbp"/>
</dbReference>